<dbReference type="Proteomes" id="UP001174677">
    <property type="component" value="Chromosome 11"/>
</dbReference>
<keyword evidence="1" id="KW-0472">Membrane</keyword>
<keyword evidence="1" id="KW-1133">Transmembrane helix</keyword>
<dbReference type="PANTHER" id="PTHR33287">
    <property type="entry name" value="OS03G0453550 PROTEIN"/>
    <property type="match status" value="1"/>
</dbReference>
<evidence type="ECO:0000313" key="3">
    <source>
        <dbReference type="Proteomes" id="UP001174677"/>
    </source>
</evidence>
<reference evidence="2" key="1">
    <citation type="journal article" date="2023" name="Plant Biotechnol. J.">
        <title>Chromosome-level wild Hevea brasiliensis genome provides new tools for genomic-assisted breeding and valuable loci to elevate rubber yield.</title>
        <authorList>
            <person name="Cheng H."/>
            <person name="Song X."/>
            <person name="Hu Y."/>
            <person name="Wu T."/>
            <person name="Yang Q."/>
            <person name="An Z."/>
            <person name="Feng S."/>
            <person name="Deng Z."/>
            <person name="Wu W."/>
            <person name="Zeng X."/>
            <person name="Tu M."/>
            <person name="Wang X."/>
            <person name="Huang H."/>
        </authorList>
    </citation>
    <scope>NUCLEOTIDE SEQUENCE</scope>
    <source>
        <strain evidence="2">MT/VB/25A 57/8</strain>
    </source>
</reference>
<keyword evidence="3" id="KW-1185">Reference proteome</keyword>
<feature type="transmembrane region" description="Helical" evidence="1">
    <location>
        <begin position="63"/>
        <end position="81"/>
    </location>
</feature>
<evidence type="ECO:0000313" key="2">
    <source>
        <dbReference type="EMBL" id="KAJ9167787.1"/>
    </source>
</evidence>
<organism evidence="2 3">
    <name type="scientific">Hevea brasiliensis</name>
    <name type="common">Para rubber tree</name>
    <name type="synonym">Siphonia brasiliensis</name>
    <dbReference type="NCBI Taxonomy" id="3981"/>
    <lineage>
        <taxon>Eukaryota</taxon>
        <taxon>Viridiplantae</taxon>
        <taxon>Streptophyta</taxon>
        <taxon>Embryophyta</taxon>
        <taxon>Tracheophyta</taxon>
        <taxon>Spermatophyta</taxon>
        <taxon>Magnoliopsida</taxon>
        <taxon>eudicotyledons</taxon>
        <taxon>Gunneridae</taxon>
        <taxon>Pentapetalae</taxon>
        <taxon>rosids</taxon>
        <taxon>fabids</taxon>
        <taxon>Malpighiales</taxon>
        <taxon>Euphorbiaceae</taxon>
        <taxon>Crotonoideae</taxon>
        <taxon>Micrandreae</taxon>
        <taxon>Hevea</taxon>
    </lineage>
</organism>
<feature type="transmembrane region" description="Helical" evidence="1">
    <location>
        <begin position="33"/>
        <end position="51"/>
    </location>
</feature>
<comment type="caution">
    <text evidence="2">The sequence shown here is derived from an EMBL/GenBank/DDBJ whole genome shotgun (WGS) entry which is preliminary data.</text>
</comment>
<gene>
    <name evidence="2" type="ORF">P3X46_019382</name>
</gene>
<keyword evidence="1" id="KW-0812">Transmembrane</keyword>
<sequence length="102" mass="12006">MDSKLDELSNSYREMSSINEKQEKRVRQRETKLIWLVTSYVVSQGIVFLSISRPSNISCNKWWYPFCLALSVAAIFVLTFTSTISKWARTQYQCELNLLTWK</sequence>
<name>A0ABQ9LKI9_HEVBR</name>
<proteinExistence type="predicted"/>
<dbReference type="EMBL" id="JARPOI010000011">
    <property type="protein sequence ID" value="KAJ9167787.1"/>
    <property type="molecule type" value="Genomic_DNA"/>
</dbReference>
<evidence type="ECO:0000256" key="1">
    <source>
        <dbReference type="SAM" id="Phobius"/>
    </source>
</evidence>
<dbReference type="PANTHER" id="PTHR33287:SF12">
    <property type="match status" value="1"/>
</dbReference>
<protein>
    <submittedName>
        <fullName evidence="2">Uncharacterized protein</fullName>
    </submittedName>
</protein>
<accession>A0ABQ9LKI9</accession>